<accession>A0A4Y9Z8V9</accession>
<dbReference type="GO" id="GO:1990180">
    <property type="term" value="P:mitochondrial tRNA 3'-end processing"/>
    <property type="evidence" value="ECO:0007669"/>
    <property type="project" value="TreeGrafter"/>
</dbReference>
<feature type="domain" description="tRNase Z endonuclease" evidence="12">
    <location>
        <begin position="6"/>
        <end position="57"/>
    </location>
</feature>
<evidence type="ECO:0000256" key="11">
    <source>
        <dbReference type="SAM" id="MobiDB-lite"/>
    </source>
</evidence>
<sequence>MNWSATVITSATADTEPSIVVTFDDAKYLFNVGENTSRAWLHSNHGWKKTKAIFLTSVDTQRASGLSDDKIKVYALPIHASTIDSADEALTPDSSVLAKRKRSPSPDVPSKRTPLADVAPEVVDEAAEPLDPYVPPEEAEVAAAAPDDLAALFESDPQEWRRLVIQNMFPFKAPEESQENAYLRRKRELKAKKRRQGYENAGLPLPLELRQSSSSVAPLCPEANAIRSERAWRLPRFAYGPEGKSSLCYVLVGPAGRGRFDAAKAEQLQVPHGAERSRLTRGETITFTVDDGAGNRIERTVAPEECMGPSETPLAMLVFDVPTPSHISELVKSFTQDPFYSKFRSKATPASAQEPIVYAVYHLCGVGVLEDERYKNFMRGFPEDTHHIISSREHGDNRVVFTKAALNQLQLSTLDPDMFPLPVHTLRPRCDLASIPGLPARVHHLYANCHIEMRPVKEPCFDPFAVKNDIFNSMVEKGSPVRIPQNVVHAFGTAKGKIEQVQKRLTRKSRPGDDVEIIPLGSSSATPTAYRNVSSLLVRIPGYGGILLDAGEGTWGQLARMYGDDGQNRATGVWEILRNLRCIFVSHMHGDHHLGLSKILAMRRLVSFAHRSSADCGPLTLFMMYTTSQMDPAPAQPLHLIGLPSHLMYLQELEDLEDLGLDLNGGNGVKMISANFLCQGYGHQGGSSHRNRQYIEDLKSTLGLKHFRTVDVEHKTKCYGAVIEHRDGWSIVYSADTMPSAALVDAGQYPTLLIHEATMGDEEADQARAKGHSTFSQALQIGDDMHAENILLTHFSARYPKIPPTTSLPDSPRASPAPSPHLGLAFDCTKFTIGDMWKQQFYLPAIELNLGDVAKDDIDENSTFSAWD</sequence>
<keyword evidence="8" id="KW-0255">Endonuclease</keyword>
<evidence type="ECO:0000259" key="12">
    <source>
        <dbReference type="Pfam" id="PF13691"/>
    </source>
</evidence>
<comment type="cofactor">
    <cofactor evidence="2">
        <name>Zn(2+)</name>
        <dbReference type="ChEBI" id="CHEBI:29105"/>
    </cofactor>
</comment>
<dbReference type="Gene3D" id="3.60.15.10">
    <property type="entry name" value="Ribonuclease Z/Hydroxyacylglutathione hydrolase-like"/>
    <property type="match status" value="1"/>
</dbReference>
<evidence type="ECO:0000256" key="10">
    <source>
        <dbReference type="ARBA" id="ARBA00022833"/>
    </source>
</evidence>
<gene>
    <name evidence="13" type="ORF">EVJ58_g184</name>
</gene>
<comment type="caution">
    <text evidence="13">The sequence shown here is derived from an EMBL/GenBank/DDBJ whole genome shotgun (WGS) entry which is preliminary data.</text>
</comment>
<dbReference type="GO" id="GO:0005739">
    <property type="term" value="C:mitochondrion"/>
    <property type="evidence" value="ECO:0007669"/>
    <property type="project" value="TreeGrafter"/>
</dbReference>
<dbReference type="SUPFAM" id="SSF56281">
    <property type="entry name" value="Metallo-hydrolase/oxidoreductase"/>
    <property type="match status" value="1"/>
</dbReference>
<protein>
    <recommendedName>
        <fullName evidence="4">ribonuclease Z</fullName>
        <ecNumber evidence="4">3.1.26.11</ecNumber>
    </recommendedName>
</protein>
<reference evidence="13 14" key="1">
    <citation type="submission" date="2019-01" db="EMBL/GenBank/DDBJ databases">
        <title>Genome sequencing of the rare red list fungi Fomitopsis rosea.</title>
        <authorList>
            <person name="Buettner E."/>
            <person name="Kellner H."/>
        </authorList>
    </citation>
    <scope>NUCLEOTIDE SEQUENCE [LARGE SCALE GENOMIC DNA]</scope>
    <source>
        <strain evidence="13 14">DSM 105464</strain>
    </source>
</reference>
<evidence type="ECO:0000256" key="8">
    <source>
        <dbReference type="ARBA" id="ARBA00022759"/>
    </source>
</evidence>
<evidence type="ECO:0000256" key="6">
    <source>
        <dbReference type="ARBA" id="ARBA00022722"/>
    </source>
</evidence>
<evidence type="ECO:0000256" key="1">
    <source>
        <dbReference type="ARBA" id="ARBA00000402"/>
    </source>
</evidence>
<evidence type="ECO:0000256" key="5">
    <source>
        <dbReference type="ARBA" id="ARBA00022694"/>
    </source>
</evidence>
<evidence type="ECO:0000256" key="9">
    <source>
        <dbReference type="ARBA" id="ARBA00022801"/>
    </source>
</evidence>
<dbReference type="InterPro" id="IPR027794">
    <property type="entry name" value="tRNase_Z_dom"/>
</dbReference>
<dbReference type="Proteomes" id="UP000298390">
    <property type="component" value="Unassembled WGS sequence"/>
</dbReference>
<keyword evidence="7" id="KW-0479">Metal-binding</keyword>
<dbReference type="InterPro" id="IPR036866">
    <property type="entry name" value="RibonucZ/Hydroxyglut_hydro"/>
</dbReference>
<keyword evidence="9" id="KW-0378">Hydrolase</keyword>
<dbReference type="EMBL" id="SEKV01000004">
    <property type="protein sequence ID" value="TFY69819.1"/>
    <property type="molecule type" value="Genomic_DNA"/>
</dbReference>
<comment type="similarity">
    <text evidence="3">Belongs to the RNase Z family.</text>
</comment>
<evidence type="ECO:0000256" key="3">
    <source>
        <dbReference type="ARBA" id="ARBA00007823"/>
    </source>
</evidence>
<keyword evidence="5" id="KW-0819">tRNA processing</keyword>
<dbReference type="AlphaFoldDB" id="A0A4Y9Z8V9"/>
<dbReference type="GO" id="GO:0042781">
    <property type="term" value="F:3'-tRNA processing endoribonuclease activity"/>
    <property type="evidence" value="ECO:0007669"/>
    <property type="project" value="UniProtKB-EC"/>
</dbReference>
<organism evidence="13 14">
    <name type="scientific">Rhodofomes roseus</name>
    <dbReference type="NCBI Taxonomy" id="34475"/>
    <lineage>
        <taxon>Eukaryota</taxon>
        <taxon>Fungi</taxon>
        <taxon>Dikarya</taxon>
        <taxon>Basidiomycota</taxon>
        <taxon>Agaricomycotina</taxon>
        <taxon>Agaricomycetes</taxon>
        <taxon>Polyporales</taxon>
        <taxon>Rhodofomes</taxon>
    </lineage>
</organism>
<evidence type="ECO:0000256" key="2">
    <source>
        <dbReference type="ARBA" id="ARBA00001947"/>
    </source>
</evidence>
<dbReference type="GO" id="GO:0046872">
    <property type="term" value="F:metal ion binding"/>
    <property type="evidence" value="ECO:0007669"/>
    <property type="project" value="UniProtKB-KW"/>
</dbReference>
<evidence type="ECO:0000313" key="14">
    <source>
        <dbReference type="Proteomes" id="UP000298390"/>
    </source>
</evidence>
<dbReference type="PANTHER" id="PTHR12553:SF49">
    <property type="entry name" value="ZINC PHOSPHODIESTERASE ELAC PROTEIN 2"/>
    <property type="match status" value="1"/>
</dbReference>
<evidence type="ECO:0000256" key="7">
    <source>
        <dbReference type="ARBA" id="ARBA00022723"/>
    </source>
</evidence>
<name>A0A4Y9Z8V9_9APHY</name>
<dbReference type="Pfam" id="PF13691">
    <property type="entry name" value="Lactamase_B_4"/>
    <property type="match status" value="1"/>
</dbReference>
<proteinExistence type="inferred from homology"/>
<feature type="region of interest" description="Disordered" evidence="11">
    <location>
        <begin position="94"/>
        <end position="115"/>
    </location>
</feature>
<dbReference type="PANTHER" id="PTHR12553">
    <property type="entry name" value="ZINC PHOSPHODIESTERASE ELAC PROTEIN 2"/>
    <property type="match status" value="1"/>
</dbReference>
<keyword evidence="10" id="KW-0862">Zinc</keyword>
<keyword evidence="6" id="KW-0540">Nuclease</keyword>
<dbReference type="STRING" id="34475.A0A4Y9Z8V9"/>
<dbReference type="CDD" id="cd07718">
    <property type="entry name" value="RNaseZ_ELAC1_ELAC2-C-term-like_MBL-fold"/>
    <property type="match status" value="1"/>
</dbReference>
<dbReference type="InterPro" id="IPR047151">
    <property type="entry name" value="RNZ2-like"/>
</dbReference>
<dbReference type="EC" id="3.1.26.11" evidence="4"/>
<comment type="catalytic activity">
    <reaction evidence="1">
        <text>Endonucleolytic cleavage of RNA, removing extra 3' nucleotides from tRNA precursor, generating 3' termini of tRNAs. A 3'-hydroxy group is left at the tRNA terminus and a 5'-phosphoryl group is left at the trailer molecule.</text>
        <dbReference type="EC" id="3.1.26.11"/>
    </reaction>
</comment>
<evidence type="ECO:0000313" key="13">
    <source>
        <dbReference type="EMBL" id="TFY69819.1"/>
    </source>
</evidence>
<evidence type="ECO:0000256" key="4">
    <source>
        <dbReference type="ARBA" id="ARBA00012477"/>
    </source>
</evidence>